<dbReference type="SMART" id="SM00021">
    <property type="entry name" value="DAX"/>
    <property type="match status" value="1"/>
</dbReference>
<evidence type="ECO:0000313" key="9">
    <source>
        <dbReference type="Ensembl" id="ENSSRHP00000045388.1"/>
    </source>
</evidence>
<dbReference type="InterPro" id="IPR036034">
    <property type="entry name" value="PDZ_sf"/>
</dbReference>
<evidence type="ECO:0000259" key="8">
    <source>
        <dbReference type="PROSITE" id="PS50841"/>
    </source>
</evidence>
<evidence type="ECO:0000313" key="10">
    <source>
        <dbReference type="Proteomes" id="UP000472270"/>
    </source>
</evidence>
<dbReference type="InterPro" id="IPR001158">
    <property type="entry name" value="DIX"/>
</dbReference>
<dbReference type="Gene3D" id="2.40.240.130">
    <property type="match status" value="1"/>
</dbReference>
<dbReference type="FunFam" id="2.40.240.130:FF:000001">
    <property type="entry name" value="Segment polarity protein dishevelled homolog DVL-1"/>
    <property type="match status" value="1"/>
</dbReference>
<protein>
    <submittedName>
        <fullName evidence="9">Dishevelled segment polarity protein 1</fullName>
    </submittedName>
</protein>
<dbReference type="Ensembl" id="ENSSRHT00000046661.1">
    <property type="protein sequence ID" value="ENSSRHP00000045388.1"/>
    <property type="gene ID" value="ENSSRHG00000022544.1"/>
</dbReference>
<dbReference type="PRINTS" id="PR01761">
    <property type="entry name" value="DISHEVELLED1"/>
</dbReference>
<feature type="domain" description="DEP" evidence="7">
    <location>
        <begin position="374"/>
        <end position="448"/>
    </location>
</feature>
<dbReference type="Gene3D" id="2.30.42.10">
    <property type="match status" value="1"/>
</dbReference>
<accession>A0A673IVI4</accession>
<feature type="compositionally biased region" description="Basic residues" evidence="6">
    <location>
        <begin position="218"/>
        <end position="229"/>
    </location>
</feature>
<dbReference type="PANTHER" id="PTHR10878:SF5">
    <property type="entry name" value="SEGMENT POLARITY PROTEIN DISHEVELLED HOMOLOG DVL-1-RELATED"/>
    <property type="match status" value="1"/>
</dbReference>
<feature type="compositionally biased region" description="Low complexity" evidence="6">
    <location>
        <begin position="573"/>
        <end position="611"/>
    </location>
</feature>
<evidence type="ECO:0000256" key="1">
    <source>
        <dbReference type="ARBA" id="ARBA00004496"/>
    </source>
</evidence>
<dbReference type="Pfam" id="PF02377">
    <property type="entry name" value="Dishevelled"/>
    <property type="match status" value="1"/>
</dbReference>
<dbReference type="PRINTS" id="PR01760">
    <property type="entry name" value="DISHEVELLED"/>
</dbReference>
<dbReference type="FunFam" id="1.10.10.10:FF:000040">
    <property type="entry name" value="segment polarity protein dishevelled homolog DVL-3"/>
    <property type="match status" value="1"/>
</dbReference>
<evidence type="ECO:0000256" key="3">
    <source>
        <dbReference type="ARBA" id="ARBA00022490"/>
    </source>
</evidence>
<dbReference type="Pfam" id="PF00778">
    <property type="entry name" value="DIX"/>
    <property type="match status" value="1"/>
</dbReference>
<feature type="compositionally biased region" description="Low complexity" evidence="6">
    <location>
        <begin position="515"/>
        <end position="536"/>
    </location>
</feature>
<feature type="compositionally biased region" description="Low complexity" evidence="6">
    <location>
        <begin position="205"/>
        <end position="216"/>
    </location>
</feature>
<dbReference type="InterPro" id="IPR000591">
    <property type="entry name" value="DEP_dom"/>
</dbReference>
<dbReference type="PANTHER" id="PTHR10878">
    <property type="entry name" value="SEGMENT POLARITY PROTEIN DISHEVELLED"/>
    <property type="match status" value="1"/>
</dbReference>
<evidence type="ECO:0000256" key="4">
    <source>
        <dbReference type="ARBA" id="ARBA00022687"/>
    </source>
</evidence>
<feature type="compositionally biased region" description="Low complexity" evidence="6">
    <location>
        <begin position="180"/>
        <end position="195"/>
    </location>
</feature>
<comment type="subcellular location">
    <subcellularLocation>
        <location evidence="1">Cytoplasm</location>
    </subcellularLocation>
</comment>
<dbReference type="InterPro" id="IPR008339">
    <property type="entry name" value="Dishevelled_fam"/>
</dbReference>
<dbReference type="GO" id="GO:0005109">
    <property type="term" value="F:frizzled binding"/>
    <property type="evidence" value="ECO:0007669"/>
    <property type="project" value="TreeGrafter"/>
</dbReference>
<dbReference type="PROSITE" id="PS50186">
    <property type="entry name" value="DEP"/>
    <property type="match status" value="1"/>
</dbReference>
<evidence type="ECO:0000259" key="7">
    <source>
        <dbReference type="PROSITE" id="PS50186"/>
    </source>
</evidence>
<dbReference type="SMART" id="SM00049">
    <property type="entry name" value="DEP"/>
    <property type="match status" value="1"/>
</dbReference>
<dbReference type="SUPFAM" id="SSF46785">
    <property type="entry name" value="Winged helix' DNA-binding domain"/>
    <property type="match status" value="1"/>
</dbReference>
<evidence type="ECO:0000256" key="5">
    <source>
        <dbReference type="PROSITE-ProRule" id="PRU00069"/>
    </source>
</evidence>
<dbReference type="InterPro" id="IPR036388">
    <property type="entry name" value="WH-like_DNA-bd_sf"/>
</dbReference>
<dbReference type="SUPFAM" id="SSF50156">
    <property type="entry name" value="PDZ domain-like"/>
    <property type="match status" value="1"/>
</dbReference>
<keyword evidence="3" id="KW-0963">Cytoplasm</keyword>
<reference evidence="9" key="1">
    <citation type="submission" date="2025-08" db="UniProtKB">
        <authorList>
            <consortium name="Ensembl"/>
        </authorList>
    </citation>
    <scope>IDENTIFICATION</scope>
</reference>
<sequence length="671" mass="73877">MAETKIIYHIDEEETPYLVKLTVSPEKVTLADFKNVLNNRPVNSYKFFFKSMDQDFGVVKEEISDDNAKLPCFNGRVVSWLVLAEGTHSDGGSQCTESHKELLPPLERTGGIGDSRPPSFHANAVSSRDGLDTETGTESLQSQRRERERERAHRRAREIPRVNGHSKSERVNRDSAVGYDSASVMSSELESSSFIDSEEDEDASRLSSSTEQSSSSHLMRRHKRRRRRQKVTKMDRCLICTNLLYVLLTVNDVNFENMSNDDAVRILRELVSKPGPISLTVAKCWDPSPRSYFTIPRAEPVRPIDPAAWISHTTALSGPYPHYGMIKVKSSVNRMADLSCSTLLFLPHFTEFDDLPLSVSKTDMATIVKVMQLPDSGLEIRDRMWLKITIANAVIGADVVDWLFSRVEGFKDRRDARKYASSLLKHGYLRHTVNKITFSEQCYYTFGDLCQNMASLNLNEGSSGGGSDHDGLAPLPPPGTNPWPLGGQPYPYPGYPTPPPGFPPVYSDPCHSFHSGSAGSQQSEGSRSSGSNPSAGKGRRPSPREKDHKAPCCGGSESEMGTWVGRRGERAPSQLSHQSHSRSAASQAHSSHSNAHSGYSHGQSHGSSYGPPGLPPPYCLAHLTPKAAASNSPPGAPPVRELANVPPELTASRQSFQHAMGNPCEFFVDIM</sequence>
<dbReference type="InterPro" id="IPR038207">
    <property type="entry name" value="DIX_dom_sf"/>
</dbReference>
<dbReference type="Gene3D" id="1.10.10.10">
    <property type="entry name" value="Winged helix-like DNA-binding domain superfamily/Winged helix DNA-binding domain"/>
    <property type="match status" value="1"/>
</dbReference>
<evidence type="ECO:0000256" key="2">
    <source>
        <dbReference type="ARBA" id="ARBA00022473"/>
    </source>
</evidence>
<dbReference type="PROSITE" id="PS50841">
    <property type="entry name" value="DIX"/>
    <property type="match status" value="1"/>
</dbReference>
<dbReference type="InterPro" id="IPR015506">
    <property type="entry name" value="Dsh/Dvl-rel"/>
</dbReference>
<dbReference type="SUPFAM" id="SSF54236">
    <property type="entry name" value="Ubiquitin-like"/>
    <property type="match status" value="1"/>
</dbReference>
<keyword evidence="2" id="KW-0217">Developmental protein</keyword>
<keyword evidence="10" id="KW-1185">Reference proteome</keyword>
<name>A0A673IVI4_9TELE</name>
<dbReference type="InterPro" id="IPR029071">
    <property type="entry name" value="Ubiquitin-like_domsf"/>
</dbReference>
<dbReference type="Pfam" id="PF00610">
    <property type="entry name" value="DEP"/>
    <property type="match status" value="1"/>
</dbReference>
<evidence type="ECO:0000256" key="6">
    <source>
        <dbReference type="SAM" id="MobiDB-lite"/>
    </source>
</evidence>
<dbReference type="InterPro" id="IPR036390">
    <property type="entry name" value="WH_DNA-bd_sf"/>
</dbReference>
<dbReference type="Pfam" id="PF12316">
    <property type="entry name" value="Dsh_C"/>
    <property type="match status" value="1"/>
</dbReference>
<dbReference type="AlphaFoldDB" id="A0A673IVI4"/>
<dbReference type="Proteomes" id="UP000472270">
    <property type="component" value="Unassembled WGS sequence"/>
</dbReference>
<dbReference type="InterPro" id="IPR024580">
    <property type="entry name" value="Dishevelled_C-dom"/>
</dbReference>
<feature type="region of interest" description="Disordered" evidence="6">
    <location>
        <begin position="461"/>
        <end position="642"/>
    </location>
</feature>
<dbReference type="CDD" id="cd04438">
    <property type="entry name" value="DEP_dishevelled"/>
    <property type="match status" value="1"/>
</dbReference>
<dbReference type="GO" id="GO:0060070">
    <property type="term" value="P:canonical Wnt signaling pathway"/>
    <property type="evidence" value="ECO:0007669"/>
    <property type="project" value="TreeGrafter"/>
</dbReference>
<dbReference type="GO" id="GO:0035556">
    <property type="term" value="P:intracellular signal transduction"/>
    <property type="evidence" value="ECO:0007669"/>
    <property type="project" value="InterPro"/>
</dbReference>
<organism evidence="9 10">
    <name type="scientific">Sinocyclocheilus rhinocerous</name>
    <dbReference type="NCBI Taxonomy" id="307959"/>
    <lineage>
        <taxon>Eukaryota</taxon>
        <taxon>Metazoa</taxon>
        <taxon>Chordata</taxon>
        <taxon>Craniata</taxon>
        <taxon>Vertebrata</taxon>
        <taxon>Euteleostomi</taxon>
        <taxon>Actinopterygii</taxon>
        <taxon>Neopterygii</taxon>
        <taxon>Teleostei</taxon>
        <taxon>Ostariophysi</taxon>
        <taxon>Cypriniformes</taxon>
        <taxon>Cyprinidae</taxon>
        <taxon>Cyprininae</taxon>
        <taxon>Sinocyclocheilus</taxon>
    </lineage>
</organism>
<proteinExistence type="predicted"/>
<reference evidence="9" key="2">
    <citation type="submission" date="2025-09" db="UniProtKB">
        <authorList>
            <consortium name="Ensembl"/>
        </authorList>
    </citation>
    <scope>IDENTIFICATION</scope>
</reference>
<feature type="region of interest" description="Disordered" evidence="6">
    <location>
        <begin position="104"/>
        <end position="229"/>
    </location>
</feature>
<dbReference type="GO" id="GO:0005829">
    <property type="term" value="C:cytosol"/>
    <property type="evidence" value="ECO:0007669"/>
    <property type="project" value="TreeGrafter"/>
</dbReference>
<feature type="domain" description="DIX" evidence="8">
    <location>
        <begin position="1"/>
        <end position="85"/>
    </location>
</feature>
<dbReference type="InterPro" id="IPR003351">
    <property type="entry name" value="Dishevelled_protein_dom"/>
</dbReference>
<keyword evidence="4 5" id="KW-0879">Wnt signaling pathway</keyword>
<feature type="compositionally biased region" description="Pro residues" evidence="6">
    <location>
        <begin position="490"/>
        <end position="503"/>
    </location>
</feature>